<evidence type="ECO:0000256" key="3">
    <source>
        <dbReference type="ARBA" id="ARBA00022679"/>
    </source>
</evidence>
<feature type="binding site" evidence="7">
    <location>
        <position position="123"/>
    </location>
    <ligand>
        <name>ATP</name>
        <dbReference type="ChEBI" id="CHEBI:30616"/>
    </ligand>
</feature>
<feature type="region of interest" description="Disordered" evidence="9">
    <location>
        <begin position="435"/>
        <end position="458"/>
    </location>
</feature>
<gene>
    <name evidence="11" type="ORF">DM01DRAFT_1397697</name>
</gene>
<evidence type="ECO:0000256" key="1">
    <source>
        <dbReference type="ARBA" id="ARBA00008142"/>
    </source>
</evidence>
<evidence type="ECO:0000256" key="8">
    <source>
        <dbReference type="RuleBase" id="RU004011"/>
    </source>
</evidence>
<reference evidence="11 12" key="1">
    <citation type="submission" date="2016-07" db="EMBL/GenBank/DDBJ databases">
        <title>Pervasive Adenine N6-methylation of Active Genes in Fungi.</title>
        <authorList>
            <consortium name="DOE Joint Genome Institute"/>
            <person name="Mondo S.J."/>
            <person name="Dannebaum R.O."/>
            <person name="Kuo R.C."/>
            <person name="Labutti K."/>
            <person name="Haridas S."/>
            <person name="Kuo A."/>
            <person name="Salamov A."/>
            <person name="Ahrendt S.R."/>
            <person name="Lipzen A."/>
            <person name="Sullivan W."/>
            <person name="Andreopoulos W.B."/>
            <person name="Clum A."/>
            <person name="Lindquist E."/>
            <person name="Daum C."/>
            <person name="Ramamoorthy G.K."/>
            <person name="Gryganskyi A."/>
            <person name="Culley D."/>
            <person name="Magnuson J.K."/>
            <person name="James T.Y."/>
            <person name="O'Malley M.A."/>
            <person name="Stajich J.E."/>
            <person name="Spatafora J.W."/>
            <person name="Visel A."/>
            <person name="Grigoriev I.V."/>
        </authorList>
    </citation>
    <scope>NUCLEOTIDE SEQUENCE [LARGE SCALE GENOMIC DNA]</scope>
    <source>
        <strain evidence="11 12">NRRL 3301</strain>
    </source>
</reference>
<feature type="region of interest" description="Disordered" evidence="9">
    <location>
        <begin position="182"/>
        <end position="203"/>
    </location>
</feature>
<feature type="binding site" evidence="7">
    <location>
        <position position="113"/>
    </location>
    <ligand>
        <name>ATP</name>
        <dbReference type="ChEBI" id="CHEBI:30616"/>
    </ligand>
</feature>
<dbReference type="STRING" id="101127.A0A1X2GT11"/>
<comment type="similarity">
    <text evidence="1 7 8">Belongs to the NDK family.</text>
</comment>
<dbReference type="GO" id="GO:0006183">
    <property type="term" value="P:GTP biosynthetic process"/>
    <property type="evidence" value="ECO:0007669"/>
    <property type="project" value="InterPro"/>
</dbReference>
<feature type="binding site" evidence="7">
    <location>
        <position position="99"/>
    </location>
    <ligand>
        <name>ATP</name>
        <dbReference type="ChEBI" id="CHEBI:30616"/>
    </ligand>
</feature>
<feature type="compositionally biased region" description="Polar residues" evidence="9">
    <location>
        <begin position="256"/>
        <end position="265"/>
    </location>
</feature>
<dbReference type="GO" id="GO:0006228">
    <property type="term" value="P:UTP biosynthetic process"/>
    <property type="evidence" value="ECO:0007669"/>
    <property type="project" value="InterPro"/>
</dbReference>
<dbReference type="SUPFAM" id="SSF54919">
    <property type="entry name" value="Nucleoside diphosphate kinase, NDK"/>
    <property type="match status" value="1"/>
</dbReference>
<evidence type="ECO:0000313" key="11">
    <source>
        <dbReference type="EMBL" id="ORX60600.1"/>
    </source>
</evidence>
<accession>A0A1X2GT11</accession>
<evidence type="ECO:0000256" key="4">
    <source>
        <dbReference type="ARBA" id="ARBA00022741"/>
    </source>
</evidence>
<dbReference type="Proteomes" id="UP000242146">
    <property type="component" value="Unassembled WGS sequence"/>
</dbReference>
<keyword evidence="4" id="KW-0547">Nucleotide-binding</keyword>
<feature type="binding site" evidence="7">
    <location>
        <position position="93"/>
    </location>
    <ligand>
        <name>ATP</name>
        <dbReference type="ChEBI" id="CHEBI:30616"/>
    </ligand>
</feature>
<evidence type="ECO:0000256" key="6">
    <source>
        <dbReference type="ARBA" id="ARBA00022840"/>
    </source>
</evidence>
<evidence type="ECO:0000256" key="7">
    <source>
        <dbReference type="PROSITE-ProRule" id="PRU00706"/>
    </source>
</evidence>
<feature type="binding site" evidence="7">
    <location>
        <position position="65"/>
    </location>
    <ligand>
        <name>ATP</name>
        <dbReference type="ChEBI" id="CHEBI:30616"/>
    </ligand>
</feature>
<keyword evidence="12" id="KW-1185">Reference proteome</keyword>
<sequence>MILDTLDAVKLQQTLALIKPDAYQHQQLIVYRILQEGFTIVHQKSFQFTQDQAALFYREHEHQPFYSTLTEWMASAPVYALILEKEDAIQSWRTLMGPTDANKARATEPTSLRALYGTDGSRNAVHGSDCSTSAQREINLVFDQQREPVTSTNTLAPDNNNAQAPTPATVTAIVDAQPHDLATDEPALPQPSKHDADSDQHHDHSDIHVLESLKVGQPDMLVDQDAMVPHQPADLNGTDNGLSASHESPAPVQRLPDTNQTNDSPVTLHLDVSELDAPAPALTDADVPVSPEPEAQHDTADAVLPVESNTLNEQETIAVDHPSLDHIAHGQVAMDAEPALDLITTSAAPEDAAKDEYSTDVLTEEAVTKEADADATLEPVSTAVVVEASEVKDVNDQYPSEDKMAIVHHDSHDAATQDLTKDESAVEDIMMDTPAVLAEEAPNTQTPKVDDEPVLEAR</sequence>
<dbReference type="OrthoDB" id="2162449at2759"/>
<evidence type="ECO:0000256" key="9">
    <source>
        <dbReference type="SAM" id="MobiDB-lite"/>
    </source>
</evidence>
<evidence type="ECO:0000259" key="10">
    <source>
        <dbReference type="SMART" id="SM00562"/>
    </source>
</evidence>
<evidence type="ECO:0000256" key="5">
    <source>
        <dbReference type="ARBA" id="ARBA00022777"/>
    </source>
</evidence>
<feature type="region of interest" description="Disordered" evidence="9">
    <location>
        <begin position="229"/>
        <end position="265"/>
    </location>
</feature>
<dbReference type="InterPro" id="IPR001564">
    <property type="entry name" value="Nucleoside_diP_kinase"/>
</dbReference>
<dbReference type="SMART" id="SM00562">
    <property type="entry name" value="NDK"/>
    <property type="match status" value="1"/>
</dbReference>
<feature type="compositionally biased region" description="Polar residues" evidence="9">
    <location>
        <begin position="237"/>
        <end position="246"/>
    </location>
</feature>
<feature type="active site" description="Pros-phosphohistidine intermediate" evidence="7">
    <location>
        <position position="126"/>
    </location>
</feature>
<feature type="domain" description="Nucleoside diphosphate kinase-like" evidence="10">
    <location>
        <begin position="11"/>
        <end position="149"/>
    </location>
</feature>
<dbReference type="GO" id="GO:0006241">
    <property type="term" value="P:CTP biosynthetic process"/>
    <property type="evidence" value="ECO:0007669"/>
    <property type="project" value="InterPro"/>
</dbReference>
<feature type="binding site" evidence="7">
    <location>
        <position position="19"/>
    </location>
    <ligand>
        <name>ATP</name>
        <dbReference type="ChEBI" id="CHEBI:30616"/>
    </ligand>
</feature>
<dbReference type="PANTHER" id="PTHR46161">
    <property type="entry name" value="NUCLEOSIDE DIPHOSPHATE KINASE"/>
    <property type="match status" value="1"/>
</dbReference>
<organism evidence="11 12">
    <name type="scientific">Hesseltinella vesiculosa</name>
    <dbReference type="NCBI Taxonomy" id="101127"/>
    <lineage>
        <taxon>Eukaryota</taxon>
        <taxon>Fungi</taxon>
        <taxon>Fungi incertae sedis</taxon>
        <taxon>Mucoromycota</taxon>
        <taxon>Mucoromycotina</taxon>
        <taxon>Mucoromycetes</taxon>
        <taxon>Mucorales</taxon>
        <taxon>Cunninghamellaceae</taxon>
        <taxon>Hesseltinella</taxon>
    </lineage>
</organism>
<dbReference type="Gene3D" id="3.30.70.141">
    <property type="entry name" value="Nucleoside diphosphate kinase-like domain"/>
    <property type="match status" value="1"/>
</dbReference>
<evidence type="ECO:0000313" key="12">
    <source>
        <dbReference type="Proteomes" id="UP000242146"/>
    </source>
</evidence>
<dbReference type="GO" id="GO:0004550">
    <property type="term" value="F:nucleoside diphosphate kinase activity"/>
    <property type="evidence" value="ECO:0007669"/>
    <property type="project" value="InterPro"/>
</dbReference>
<keyword evidence="6" id="KW-0067">ATP-binding</keyword>
<comment type="caution">
    <text evidence="11">The sequence shown here is derived from an EMBL/GenBank/DDBJ whole genome shotgun (WGS) entry which is preliminary data.</text>
</comment>
<feature type="compositionally biased region" description="Basic and acidic residues" evidence="9">
    <location>
        <begin position="448"/>
        <end position="458"/>
    </location>
</feature>
<dbReference type="EMBL" id="MCGT01000004">
    <property type="protein sequence ID" value="ORX60600.1"/>
    <property type="molecule type" value="Genomic_DNA"/>
</dbReference>
<dbReference type="AlphaFoldDB" id="A0A1X2GT11"/>
<dbReference type="GO" id="GO:0005524">
    <property type="term" value="F:ATP binding"/>
    <property type="evidence" value="ECO:0007669"/>
    <property type="project" value="UniProtKB-KW"/>
</dbReference>
<feature type="compositionally biased region" description="Basic and acidic residues" evidence="9">
    <location>
        <begin position="192"/>
        <end position="203"/>
    </location>
</feature>
<name>A0A1X2GT11_9FUNG</name>
<dbReference type="InterPro" id="IPR034907">
    <property type="entry name" value="NDK-like_dom"/>
</dbReference>
<dbReference type="PRINTS" id="PR01243">
    <property type="entry name" value="NUCDPKINASE"/>
</dbReference>
<evidence type="ECO:0000256" key="2">
    <source>
        <dbReference type="ARBA" id="ARBA00017632"/>
    </source>
</evidence>
<dbReference type="PROSITE" id="PS51374">
    <property type="entry name" value="NDPK_LIKE"/>
    <property type="match status" value="1"/>
</dbReference>
<keyword evidence="5" id="KW-0418">Kinase</keyword>
<dbReference type="Pfam" id="PF00334">
    <property type="entry name" value="NDK"/>
    <property type="match status" value="1"/>
</dbReference>
<proteinExistence type="inferred from homology"/>
<keyword evidence="3" id="KW-0808">Transferase</keyword>
<dbReference type="PANTHER" id="PTHR46161:SF3">
    <property type="entry name" value="NUCLEOSIDE DIPHOSPHATE KINASE DDB_G0292928-RELATED"/>
    <property type="match status" value="1"/>
</dbReference>
<dbReference type="InterPro" id="IPR036850">
    <property type="entry name" value="NDK-like_dom_sf"/>
</dbReference>
<protein>
    <recommendedName>
        <fullName evidence="2">Nucleoside diphosphate kinase</fullName>
    </recommendedName>
</protein>